<reference evidence="1 2" key="1">
    <citation type="submission" date="2023-08" db="EMBL/GenBank/DDBJ databases">
        <title>Complete genome sequence of Geobacillus thermodenitrificans K1041, a genetically tractable strain representative of the genus Geobacillus.</title>
        <authorList>
            <person name="Kani S."/>
            <person name="Suzuki H."/>
        </authorList>
    </citation>
    <scope>NUCLEOTIDE SEQUENCE [LARGE SCALE GENOMIC DNA]</scope>
    <source>
        <strain evidence="1 2">K1041</strain>
    </source>
</reference>
<dbReference type="EMBL" id="CP133461">
    <property type="protein sequence ID" value="WMV76975.1"/>
    <property type="molecule type" value="Genomic_DNA"/>
</dbReference>
<keyword evidence="2" id="KW-1185">Reference proteome</keyword>
<sequence>MKKASNQTSRKTKAMEIAENLLDAPSIHEVAKRTKLIIAKVLSGRRK</sequence>
<dbReference type="RefSeq" id="WP_155121005.1">
    <property type="nucleotide sequence ID" value="NZ_CP017690.1"/>
</dbReference>
<dbReference type="GeneID" id="87624100"/>
<organism evidence="1 2">
    <name type="scientific">Geobacillus thermodenitrificans</name>
    <dbReference type="NCBI Taxonomy" id="33940"/>
    <lineage>
        <taxon>Bacteria</taxon>
        <taxon>Bacillati</taxon>
        <taxon>Bacillota</taxon>
        <taxon>Bacilli</taxon>
        <taxon>Bacillales</taxon>
        <taxon>Anoxybacillaceae</taxon>
        <taxon>Geobacillus</taxon>
    </lineage>
</organism>
<gene>
    <name evidence="1" type="ORF">HSX42_04120</name>
</gene>
<evidence type="ECO:0000313" key="2">
    <source>
        <dbReference type="Proteomes" id="UP001297580"/>
    </source>
</evidence>
<evidence type="ECO:0000313" key="1">
    <source>
        <dbReference type="EMBL" id="WMV76975.1"/>
    </source>
</evidence>
<dbReference type="Proteomes" id="UP001297580">
    <property type="component" value="Chromosome"/>
</dbReference>
<protein>
    <submittedName>
        <fullName evidence="1">Uncharacterized protein</fullName>
    </submittedName>
</protein>
<name>A0ABY9QDI5_GEOTD</name>
<proteinExistence type="predicted"/>
<accession>A0ABY9QDI5</accession>